<dbReference type="EMBL" id="JANDBC010000001">
    <property type="protein sequence ID" value="MCP9290529.1"/>
    <property type="molecule type" value="Genomic_DNA"/>
</dbReference>
<evidence type="ECO:0000313" key="1">
    <source>
        <dbReference type="EMBL" id="MCP9290529.1"/>
    </source>
</evidence>
<dbReference type="Proteomes" id="UP001139125">
    <property type="component" value="Unassembled WGS sequence"/>
</dbReference>
<name>A0A9X2L1K3_9BACT</name>
<sequence>MNDKEEKKHSTSLNTKQIECIRNACIEAAKEGFTDASMSGLCMEGAIEAAIGSIQSLDIQQKIKEKPNGD</sequence>
<evidence type="ECO:0000313" key="2">
    <source>
        <dbReference type="Proteomes" id="UP001139125"/>
    </source>
</evidence>
<proteinExistence type="predicted"/>
<protein>
    <recommendedName>
        <fullName evidence="3">Acetyltransferase</fullName>
    </recommendedName>
</protein>
<organism evidence="1 2">
    <name type="scientific">Gracilimonas sediminicola</name>
    <dbReference type="NCBI Taxonomy" id="2952158"/>
    <lineage>
        <taxon>Bacteria</taxon>
        <taxon>Pseudomonadati</taxon>
        <taxon>Balneolota</taxon>
        <taxon>Balneolia</taxon>
        <taxon>Balneolales</taxon>
        <taxon>Balneolaceae</taxon>
        <taxon>Gracilimonas</taxon>
    </lineage>
</organism>
<gene>
    <name evidence="1" type="ORF">NM125_02905</name>
</gene>
<reference evidence="1" key="1">
    <citation type="submission" date="2022-06" db="EMBL/GenBank/DDBJ databases">
        <title>Gracilimonas sp. CAU 1638 isolated from sea sediment.</title>
        <authorList>
            <person name="Kim W."/>
        </authorList>
    </citation>
    <scope>NUCLEOTIDE SEQUENCE</scope>
    <source>
        <strain evidence="1">CAU 1638</strain>
    </source>
</reference>
<keyword evidence="2" id="KW-1185">Reference proteome</keyword>
<evidence type="ECO:0008006" key="3">
    <source>
        <dbReference type="Google" id="ProtNLM"/>
    </source>
</evidence>
<accession>A0A9X2L1K3</accession>
<comment type="caution">
    <text evidence="1">The sequence shown here is derived from an EMBL/GenBank/DDBJ whole genome shotgun (WGS) entry which is preliminary data.</text>
</comment>
<dbReference type="AlphaFoldDB" id="A0A9X2L1K3"/>
<dbReference type="RefSeq" id="WP_255132687.1">
    <property type="nucleotide sequence ID" value="NZ_JANDBC010000001.1"/>
</dbReference>